<accession>A0A0N1KSN6</accession>
<dbReference type="PANTHER" id="PTHR40590">
    <property type="entry name" value="CYTOPLASMIC PROTEIN-RELATED"/>
    <property type="match status" value="1"/>
</dbReference>
<name>A0A0N1KSN6_CHRID</name>
<comment type="caution">
    <text evidence="2">The sequence shown here is derived from an EMBL/GenBank/DDBJ whole genome shotgun (WGS) entry which is preliminary data.</text>
</comment>
<dbReference type="CDD" id="cd14789">
    <property type="entry name" value="Tiki"/>
    <property type="match status" value="1"/>
</dbReference>
<sequence>MKNLVKLGFAALASVVFMTTNAQDKKQNSENSVLWEVTGNGLSKPSYITGTCHIMCSKDFEIKPKVSKALEKTDRFVMEINYTDPAEMKALQGMFQADKKLSDQLTTEEAKELDKILADYGTTLKNMDNSSSQALYALISMKAVPCPQTEIKSYEIELLQAALKKKKSIDGLEKVEDQLISINKAYDLKEVITQLKMGKEYESLLKDMMEAFKKEDVQSVYSLFKNDKFMSDKQEKAMLTDRNKNWAEKMPDMMKKGSNLFAVGGAHLMGDHGIIKLLKAKGYTVKPVSEL</sequence>
<dbReference type="PATRIC" id="fig|253.9.peg.3733"/>
<evidence type="ECO:0000256" key="1">
    <source>
        <dbReference type="SAM" id="SignalP"/>
    </source>
</evidence>
<reference evidence="2 3" key="1">
    <citation type="journal article" date="2015" name="Genom Data">
        <title>Draft genome sequence of a multidrug-resistant Chryseobacterium indologenes isolate from Malaysia.</title>
        <authorList>
            <person name="Yu C.Y."/>
            <person name="Ang G.Y."/>
            <person name="Cheng H.J."/>
            <person name="Cheong Y.M."/>
            <person name="Yin W.F."/>
            <person name="Chan K.G."/>
        </authorList>
    </citation>
    <scope>NUCLEOTIDE SEQUENCE [LARGE SCALE GENOMIC DNA]</scope>
    <source>
        <strain evidence="2 3">CI_885</strain>
    </source>
</reference>
<keyword evidence="1" id="KW-0732">Signal</keyword>
<dbReference type="EMBL" id="LJOD01000005">
    <property type="protein sequence ID" value="KPE51409.1"/>
    <property type="molecule type" value="Genomic_DNA"/>
</dbReference>
<reference evidence="3" key="2">
    <citation type="submission" date="2015-09" db="EMBL/GenBank/DDBJ databases">
        <title>Draft genome sequence of a multidrug-resistant Chryseobacterium indologenes isolate from Malaysia.</title>
        <authorList>
            <person name="Yu C.Y."/>
            <person name="Ang G.Y."/>
            <person name="Chan K.-G."/>
        </authorList>
    </citation>
    <scope>NUCLEOTIDE SEQUENCE [LARGE SCALE GENOMIC DNA]</scope>
    <source>
        <strain evidence="3">CI_885</strain>
    </source>
</reference>
<dbReference type="Pfam" id="PF01963">
    <property type="entry name" value="TraB_PrgY_gumN"/>
    <property type="match status" value="1"/>
</dbReference>
<organism evidence="2 3">
    <name type="scientific">Chryseobacterium indologenes</name>
    <name type="common">Flavobacterium indologenes</name>
    <dbReference type="NCBI Taxonomy" id="253"/>
    <lineage>
        <taxon>Bacteria</taxon>
        <taxon>Pseudomonadati</taxon>
        <taxon>Bacteroidota</taxon>
        <taxon>Flavobacteriia</taxon>
        <taxon>Flavobacteriales</taxon>
        <taxon>Weeksellaceae</taxon>
        <taxon>Chryseobacterium group</taxon>
        <taxon>Chryseobacterium</taxon>
    </lineage>
</organism>
<dbReference type="Proteomes" id="UP000037953">
    <property type="component" value="Unassembled WGS sequence"/>
</dbReference>
<dbReference type="RefSeq" id="WP_062698733.1">
    <property type="nucleotide sequence ID" value="NZ_LJOD01000005.1"/>
</dbReference>
<evidence type="ECO:0000313" key="2">
    <source>
        <dbReference type="EMBL" id="KPE51409.1"/>
    </source>
</evidence>
<protein>
    <recommendedName>
        <fullName evidence="4">TraB/GumN family protein</fullName>
    </recommendedName>
</protein>
<evidence type="ECO:0000313" key="3">
    <source>
        <dbReference type="Proteomes" id="UP000037953"/>
    </source>
</evidence>
<dbReference type="AlphaFoldDB" id="A0A0N1KSN6"/>
<dbReference type="PANTHER" id="PTHR40590:SF1">
    <property type="entry name" value="CYTOPLASMIC PROTEIN"/>
    <property type="match status" value="1"/>
</dbReference>
<feature type="signal peptide" evidence="1">
    <location>
        <begin position="1"/>
        <end position="22"/>
    </location>
</feature>
<evidence type="ECO:0008006" key="4">
    <source>
        <dbReference type="Google" id="ProtNLM"/>
    </source>
</evidence>
<dbReference type="InterPro" id="IPR002816">
    <property type="entry name" value="TraB/PrgY/GumN_fam"/>
</dbReference>
<dbReference type="OrthoDB" id="9798714at2"/>
<gene>
    <name evidence="2" type="ORF">AOB46_09700</name>
</gene>
<feature type="chain" id="PRO_5005876062" description="TraB/GumN family protein" evidence="1">
    <location>
        <begin position="23"/>
        <end position="291"/>
    </location>
</feature>
<dbReference type="InterPro" id="IPR047111">
    <property type="entry name" value="YbaP-like"/>
</dbReference>
<proteinExistence type="predicted"/>